<keyword evidence="12" id="KW-0670">Pyruvate</keyword>
<keyword evidence="7 12" id="KW-0573">Peptidoglycan synthesis</keyword>
<evidence type="ECO:0000256" key="5">
    <source>
        <dbReference type="ARBA" id="ARBA00022679"/>
    </source>
</evidence>
<feature type="binding site" evidence="12">
    <location>
        <position position="365"/>
    </location>
    <ligand>
        <name>UDP-N-acetyl-alpha-D-glucosamine</name>
        <dbReference type="ChEBI" id="CHEBI:57705"/>
    </ligand>
</feature>
<keyword evidence="9 12" id="KW-0961">Cell wall biogenesis/degradation</keyword>
<dbReference type="GO" id="GO:0071555">
    <property type="term" value="P:cell wall organization"/>
    <property type="evidence" value="ECO:0007669"/>
    <property type="project" value="UniProtKB-KW"/>
</dbReference>
<dbReference type="GO" id="GO:0009252">
    <property type="term" value="P:peptidoglycan biosynthetic process"/>
    <property type="evidence" value="ECO:0007669"/>
    <property type="project" value="UniProtKB-UniRule"/>
</dbReference>
<dbReference type="PANTHER" id="PTHR43783:SF2">
    <property type="entry name" value="UDP-N-ACETYLGLUCOSAMINE 1-CARBOXYVINYLTRANSFERASE 2"/>
    <property type="match status" value="1"/>
</dbReference>
<dbReference type="InterPro" id="IPR005750">
    <property type="entry name" value="UDP_GlcNAc_COvinyl_MurA"/>
</dbReference>
<feature type="active site" description="Proton donor" evidence="12">
    <location>
        <position position="155"/>
    </location>
</feature>
<dbReference type="InterPro" id="IPR001986">
    <property type="entry name" value="Enolpyruvate_Tfrase_dom"/>
</dbReference>
<dbReference type="NCBIfam" id="NF006873">
    <property type="entry name" value="PRK09369.1"/>
    <property type="match status" value="1"/>
</dbReference>
<comment type="caution">
    <text evidence="14">The sequence shown here is derived from an EMBL/GenBank/DDBJ whole genome shotgun (WGS) entry which is preliminary data.</text>
</comment>
<comment type="similarity">
    <text evidence="10 12">Belongs to the EPSP synthase family. MurA subfamily.</text>
</comment>
<protein>
    <recommendedName>
        <fullName evidence="12">UDP-N-acetylglucosamine 1-carboxyvinyltransferase</fullName>
        <ecNumber evidence="12">2.5.1.7</ecNumber>
    </recommendedName>
    <alternativeName>
        <fullName evidence="12">Enoylpyruvate transferase</fullName>
    </alternativeName>
    <alternativeName>
        <fullName evidence="12">UDP-N-acetylglucosamine enolpyruvyl transferase</fullName>
        <shortName evidence="12">EPT</shortName>
    </alternativeName>
</protein>
<dbReference type="GO" id="GO:0051301">
    <property type="term" value="P:cell division"/>
    <property type="evidence" value="ECO:0007669"/>
    <property type="project" value="UniProtKB-KW"/>
</dbReference>
<dbReference type="GO" id="GO:0008360">
    <property type="term" value="P:regulation of cell shape"/>
    <property type="evidence" value="ECO:0007669"/>
    <property type="project" value="UniProtKB-KW"/>
</dbReference>
<reference evidence="14 15" key="2">
    <citation type="submission" date="2007-08" db="EMBL/GenBank/DDBJ databases">
        <authorList>
            <person name="Fulton L."/>
            <person name="Clifton S."/>
            <person name="Fulton B."/>
            <person name="Xu J."/>
            <person name="Minx P."/>
            <person name="Pepin K.H."/>
            <person name="Johnson M."/>
            <person name="Thiruvilangam P."/>
            <person name="Bhonagiri V."/>
            <person name="Nash W.E."/>
            <person name="Wang C."/>
            <person name="Mardis E.R."/>
            <person name="Wilson R.K."/>
        </authorList>
    </citation>
    <scope>NUCLEOTIDE SEQUENCE [LARGE SCALE GENOMIC DNA]</scope>
    <source>
        <strain evidence="14 15">DSM 753</strain>
    </source>
</reference>
<evidence type="ECO:0000256" key="2">
    <source>
        <dbReference type="ARBA" id="ARBA00004752"/>
    </source>
</evidence>
<comment type="pathway">
    <text evidence="2 12">Cell wall biogenesis; peptidoglycan biosynthesis.</text>
</comment>
<feature type="binding site" evidence="12">
    <location>
        <begin position="60"/>
        <end position="61"/>
    </location>
    <ligand>
        <name>phosphoenolpyruvate</name>
        <dbReference type="ChEBI" id="CHEBI:58702"/>
    </ligand>
</feature>
<evidence type="ECO:0000256" key="10">
    <source>
        <dbReference type="ARBA" id="ARBA00038367"/>
    </source>
</evidence>
<evidence type="ECO:0000256" key="3">
    <source>
        <dbReference type="ARBA" id="ARBA00022490"/>
    </source>
</evidence>
<dbReference type="CDD" id="cd01555">
    <property type="entry name" value="UdpNAET"/>
    <property type="match status" value="1"/>
</dbReference>
<keyword evidence="4 12" id="KW-0132">Cell division</keyword>
<feature type="domain" description="Enolpyruvate transferase" evidence="13">
    <location>
        <begin position="45"/>
        <end position="444"/>
    </location>
</feature>
<evidence type="ECO:0000256" key="6">
    <source>
        <dbReference type="ARBA" id="ARBA00022960"/>
    </source>
</evidence>
<dbReference type="Proteomes" id="UP000003490">
    <property type="component" value="Unassembled WGS sequence"/>
</dbReference>
<dbReference type="GO" id="GO:0008760">
    <property type="term" value="F:UDP-N-acetylglucosamine 1-carboxyvinyltransferase activity"/>
    <property type="evidence" value="ECO:0007669"/>
    <property type="project" value="UniProtKB-UniRule"/>
</dbReference>
<dbReference type="NCBIfam" id="NF009470">
    <property type="entry name" value="PRK12830.1"/>
    <property type="match status" value="1"/>
</dbReference>
<keyword evidence="3 12" id="KW-0963">Cytoplasm</keyword>
<dbReference type="InterPro" id="IPR050068">
    <property type="entry name" value="MurA_subfamily"/>
</dbReference>
<evidence type="ECO:0000313" key="15">
    <source>
        <dbReference type="Proteomes" id="UP000003490"/>
    </source>
</evidence>
<gene>
    <name evidence="12 14" type="primary">murA</name>
    <name evidence="14" type="ORF">CLOLEP_02666</name>
</gene>
<proteinExistence type="inferred from homology"/>
<feature type="modified residue" description="2-(S-cysteinyl)pyruvic acid O-phosphothioketal" evidence="12">
    <location>
        <position position="155"/>
    </location>
</feature>
<dbReference type="InterPro" id="IPR013792">
    <property type="entry name" value="RNA3'P_cycl/enolpyr_Trfase_a/b"/>
</dbReference>
<evidence type="ECO:0000256" key="11">
    <source>
        <dbReference type="ARBA" id="ARBA00047527"/>
    </source>
</evidence>
<dbReference type="EMBL" id="ABCB02000019">
    <property type="protein sequence ID" value="EDO61054.1"/>
    <property type="molecule type" value="Genomic_DNA"/>
</dbReference>
<evidence type="ECO:0000256" key="8">
    <source>
        <dbReference type="ARBA" id="ARBA00023306"/>
    </source>
</evidence>
<evidence type="ECO:0000256" key="4">
    <source>
        <dbReference type="ARBA" id="ARBA00022618"/>
    </source>
</evidence>
<evidence type="ECO:0000259" key="13">
    <source>
        <dbReference type="Pfam" id="PF00275"/>
    </source>
</evidence>
<evidence type="ECO:0000256" key="12">
    <source>
        <dbReference type="HAMAP-Rule" id="MF_00111"/>
    </source>
</evidence>
<feature type="binding site" evidence="12">
    <location>
        <position position="343"/>
    </location>
    <ligand>
        <name>UDP-N-acetyl-alpha-D-glucosamine</name>
        <dbReference type="ChEBI" id="CHEBI:57705"/>
    </ligand>
</feature>
<reference evidence="14 15" key="1">
    <citation type="submission" date="2007-08" db="EMBL/GenBank/DDBJ databases">
        <title>Draft genome sequence of Clostridium leptum (DSM 753).</title>
        <authorList>
            <person name="Sudarsanam P."/>
            <person name="Ley R."/>
            <person name="Guruge J."/>
            <person name="Turnbaugh P.J."/>
            <person name="Mahowald M."/>
            <person name="Liep D."/>
            <person name="Gordon J."/>
        </authorList>
    </citation>
    <scope>NUCLEOTIDE SEQUENCE [LARGE SCALE GENOMIC DNA]</scope>
    <source>
        <strain evidence="14 15">DSM 753</strain>
    </source>
</reference>
<dbReference type="InterPro" id="IPR036968">
    <property type="entry name" value="Enolpyruvate_Tfrase_sf"/>
</dbReference>
<comment type="caution">
    <text evidence="12">Lacks conserved residue(s) required for the propagation of feature annotation.</text>
</comment>
<keyword evidence="6 12" id="KW-0133">Cell shape</keyword>
<dbReference type="HOGENOM" id="CLU_027387_0_0_9"/>
<dbReference type="UniPathway" id="UPA00219"/>
<dbReference type="FunFam" id="3.65.10.10:FF:000001">
    <property type="entry name" value="UDP-N-acetylglucosamine 1-carboxyvinyltransferase"/>
    <property type="match status" value="1"/>
</dbReference>
<dbReference type="Gene3D" id="3.65.10.10">
    <property type="entry name" value="Enolpyruvate transferase domain"/>
    <property type="match status" value="2"/>
</dbReference>
<evidence type="ECO:0000313" key="14">
    <source>
        <dbReference type="EMBL" id="EDO61054.1"/>
    </source>
</evidence>
<dbReference type="eggNOG" id="COG0766">
    <property type="taxonomic scope" value="Bacteria"/>
</dbReference>
<evidence type="ECO:0000256" key="9">
    <source>
        <dbReference type="ARBA" id="ARBA00023316"/>
    </source>
</evidence>
<dbReference type="PANTHER" id="PTHR43783">
    <property type="entry name" value="UDP-N-ACETYLGLUCOSAMINE 1-CARBOXYVINYLTRANSFERASE"/>
    <property type="match status" value="1"/>
</dbReference>
<dbReference type="NCBIfam" id="TIGR01072">
    <property type="entry name" value="murA"/>
    <property type="match status" value="1"/>
</dbReference>
<dbReference type="GO" id="GO:0019277">
    <property type="term" value="P:UDP-N-acetylgalactosamine biosynthetic process"/>
    <property type="evidence" value="ECO:0007669"/>
    <property type="project" value="InterPro"/>
</dbReference>
<keyword evidence="5 12" id="KW-0808">Transferase</keyword>
<dbReference type="HAMAP" id="MF_00111">
    <property type="entry name" value="MurA"/>
    <property type="match status" value="1"/>
</dbReference>
<dbReference type="EC" id="2.5.1.7" evidence="12"/>
<dbReference type="SUPFAM" id="SSF55205">
    <property type="entry name" value="EPT/RTPC-like"/>
    <property type="match status" value="1"/>
</dbReference>
<organism evidence="14 15">
    <name type="scientific">[Clostridium] leptum DSM 753</name>
    <dbReference type="NCBI Taxonomy" id="428125"/>
    <lineage>
        <taxon>Bacteria</taxon>
        <taxon>Bacillati</taxon>
        <taxon>Bacillota</taxon>
        <taxon>Clostridia</taxon>
        <taxon>Eubacteriales</taxon>
        <taxon>Oscillospiraceae</taxon>
        <taxon>Oscillospiraceae incertae sedis</taxon>
    </lineage>
</organism>
<comment type="subcellular location">
    <subcellularLocation>
        <location evidence="1 12">Cytoplasm</location>
    </subcellularLocation>
</comment>
<dbReference type="Pfam" id="PF00275">
    <property type="entry name" value="EPSP_synthase"/>
    <property type="match status" value="1"/>
</dbReference>
<evidence type="ECO:0000256" key="7">
    <source>
        <dbReference type="ARBA" id="ARBA00022984"/>
    </source>
</evidence>
<feature type="binding site" evidence="12">
    <location>
        <position position="131"/>
    </location>
    <ligand>
        <name>UDP-N-acetyl-alpha-D-glucosamine</name>
        <dbReference type="ChEBI" id="CHEBI:57705"/>
    </ligand>
</feature>
<feature type="binding site" evidence="12">
    <location>
        <begin position="160"/>
        <end position="164"/>
    </location>
    <ligand>
        <name>UDP-N-acetyl-alpha-D-glucosamine</name>
        <dbReference type="ChEBI" id="CHEBI:57705"/>
    </ligand>
</feature>
<sequence length="465" mass="50338">MASLTCAFSAAIPPQSVWREIWFYDDFTVKIEIWECAALDKFVINGGRKLHGDVRISGAKNAAVAIIPAAILAEDICRIENVPNINDVTSIARILQEMGAVIRMVNKSTLEIDSRHINSPVASYDLVRHMRASYYLLGALLGRFSHAKVALPGGCNFGVRPIDQHLKGFMALGAEYKLEGGMVNVSADHLTGNNVYLDVVSVGATMNIMLAAVKADGMTVIENAAREPHIVDLANFLNSMGADVRGAGTDIIKIRGVKQMKGATYSIIPDQIEAGTYMAAVAAAGGDITVHDVIPKHLESITAKLEEMGVEITEYDEAIRVVREKPLAKCNIKTMPHPGFPTDMQPQIAAVLCLADGTSIINENVWDNRFRYVEELRRLGAQISVDGKIAVIEGVKELVGAPVKAMDLRAGAAMVVAGLAARGVTEIENIEYIERGYENIVEKLQGLGADIRRVYFPEASVAQAL</sequence>
<keyword evidence="8 12" id="KW-0131">Cell cycle</keyword>
<comment type="function">
    <text evidence="12">Cell wall formation. Adds enolpyruvyl to UDP-N-acetylglucosamine.</text>
</comment>
<name>A7VVQ4_9FIRM</name>
<comment type="catalytic activity">
    <reaction evidence="11 12">
        <text>phosphoenolpyruvate + UDP-N-acetyl-alpha-D-glucosamine = UDP-N-acetyl-3-O-(1-carboxyvinyl)-alpha-D-glucosamine + phosphate</text>
        <dbReference type="Rhea" id="RHEA:18681"/>
        <dbReference type="ChEBI" id="CHEBI:43474"/>
        <dbReference type="ChEBI" id="CHEBI:57705"/>
        <dbReference type="ChEBI" id="CHEBI:58702"/>
        <dbReference type="ChEBI" id="CHEBI:68483"/>
        <dbReference type="EC" id="2.5.1.7"/>
    </reaction>
</comment>
<evidence type="ECO:0000256" key="1">
    <source>
        <dbReference type="ARBA" id="ARBA00004496"/>
    </source>
</evidence>
<dbReference type="AlphaFoldDB" id="A7VVQ4"/>
<dbReference type="GO" id="GO:0005737">
    <property type="term" value="C:cytoplasm"/>
    <property type="evidence" value="ECO:0007669"/>
    <property type="project" value="UniProtKB-SubCell"/>
</dbReference>
<accession>A7VVQ4</accession>